<dbReference type="InterPro" id="IPR017039">
    <property type="entry name" value="Virul_fac_BrkB"/>
</dbReference>
<organism evidence="7 8">
    <name type="scientific">Planobispora longispora</name>
    <dbReference type="NCBI Taxonomy" id="28887"/>
    <lineage>
        <taxon>Bacteria</taxon>
        <taxon>Bacillati</taxon>
        <taxon>Actinomycetota</taxon>
        <taxon>Actinomycetes</taxon>
        <taxon>Streptosporangiales</taxon>
        <taxon>Streptosporangiaceae</taxon>
        <taxon>Planobispora</taxon>
    </lineage>
</organism>
<dbReference type="PANTHER" id="PTHR30213:SF0">
    <property type="entry name" value="UPF0761 MEMBRANE PROTEIN YIHY"/>
    <property type="match status" value="1"/>
</dbReference>
<protein>
    <submittedName>
        <fullName evidence="7">Uncharacterized protein</fullName>
    </submittedName>
</protein>
<feature type="transmembrane region" description="Helical" evidence="6">
    <location>
        <begin position="81"/>
        <end position="104"/>
    </location>
</feature>
<dbReference type="Proteomes" id="UP000616724">
    <property type="component" value="Unassembled WGS sequence"/>
</dbReference>
<keyword evidence="3 6" id="KW-0812">Transmembrane</keyword>
<dbReference type="NCBIfam" id="TIGR00765">
    <property type="entry name" value="yihY_not_rbn"/>
    <property type="match status" value="1"/>
</dbReference>
<keyword evidence="8" id="KW-1185">Reference proteome</keyword>
<evidence type="ECO:0000256" key="5">
    <source>
        <dbReference type="ARBA" id="ARBA00023136"/>
    </source>
</evidence>
<dbReference type="RefSeq" id="WP_239316918.1">
    <property type="nucleotide sequence ID" value="NZ_BOOH01000039.1"/>
</dbReference>
<evidence type="ECO:0000256" key="4">
    <source>
        <dbReference type="ARBA" id="ARBA00022989"/>
    </source>
</evidence>
<evidence type="ECO:0000256" key="3">
    <source>
        <dbReference type="ARBA" id="ARBA00022692"/>
    </source>
</evidence>
<keyword evidence="5 6" id="KW-0472">Membrane</keyword>
<name>A0A8J3RNS2_9ACTN</name>
<feature type="transmembrane region" description="Helical" evidence="6">
    <location>
        <begin position="236"/>
        <end position="258"/>
    </location>
</feature>
<evidence type="ECO:0000256" key="2">
    <source>
        <dbReference type="ARBA" id="ARBA00022475"/>
    </source>
</evidence>
<dbReference type="PANTHER" id="PTHR30213">
    <property type="entry name" value="INNER MEMBRANE PROTEIN YHJD"/>
    <property type="match status" value="1"/>
</dbReference>
<dbReference type="AlphaFoldDB" id="A0A8J3RNS2"/>
<accession>A0A8J3RNS2</accession>
<gene>
    <name evidence="7" type="ORF">Plo01_48190</name>
</gene>
<keyword evidence="2" id="KW-1003">Cell membrane</keyword>
<dbReference type="GO" id="GO:0005886">
    <property type="term" value="C:plasma membrane"/>
    <property type="evidence" value="ECO:0007669"/>
    <property type="project" value="UniProtKB-SubCell"/>
</dbReference>
<feature type="transmembrane region" description="Helical" evidence="6">
    <location>
        <begin position="201"/>
        <end position="224"/>
    </location>
</feature>
<feature type="transmembrane region" description="Helical" evidence="6">
    <location>
        <begin position="125"/>
        <end position="150"/>
    </location>
</feature>
<proteinExistence type="predicted"/>
<sequence>MLKRTVKEFQQDKLTDWAAALTYYAVLSIFPALLAMVSLLGLFGKTAIDSLIENLEALPSSPATQIIGSFLENLRGSQPGAGIAVIIGIAVALWSASGYVAAFMRAANIMYEMPEGRPIWKTLPLRLAITTVLIILTAAGAVAVTFTGGLAEQAGKMLGLGDTAVTVWNIVKWPVLVLAVMLVLALLYWAAPNVAHPGFRWVTPGSMLAVILWIIASAAFGFYVANFGSYAKTYAAFAGVIVFLIWLWITNIAVLLGVEFDAELARARAIEDGHPPEKEPYVEPRDTRKMDTG</sequence>
<evidence type="ECO:0000256" key="1">
    <source>
        <dbReference type="ARBA" id="ARBA00004651"/>
    </source>
</evidence>
<comment type="caution">
    <text evidence="7">The sequence shown here is derived from an EMBL/GenBank/DDBJ whole genome shotgun (WGS) entry which is preliminary data.</text>
</comment>
<comment type="subcellular location">
    <subcellularLocation>
        <location evidence="1">Cell membrane</location>
        <topology evidence="1">Multi-pass membrane protein</topology>
    </subcellularLocation>
</comment>
<reference evidence="7 8" key="1">
    <citation type="submission" date="2021-01" db="EMBL/GenBank/DDBJ databases">
        <title>Whole genome shotgun sequence of Planobispora longispora NBRC 13918.</title>
        <authorList>
            <person name="Komaki H."/>
            <person name="Tamura T."/>
        </authorList>
    </citation>
    <scope>NUCLEOTIDE SEQUENCE [LARGE SCALE GENOMIC DNA]</scope>
    <source>
        <strain evidence="7 8">NBRC 13918</strain>
    </source>
</reference>
<evidence type="ECO:0000313" key="8">
    <source>
        <dbReference type="Proteomes" id="UP000616724"/>
    </source>
</evidence>
<feature type="transmembrane region" description="Helical" evidence="6">
    <location>
        <begin position="170"/>
        <end position="189"/>
    </location>
</feature>
<dbReference type="EMBL" id="BOOH01000039">
    <property type="protein sequence ID" value="GIH78390.1"/>
    <property type="molecule type" value="Genomic_DNA"/>
</dbReference>
<evidence type="ECO:0000313" key="7">
    <source>
        <dbReference type="EMBL" id="GIH78390.1"/>
    </source>
</evidence>
<feature type="transmembrane region" description="Helical" evidence="6">
    <location>
        <begin position="21"/>
        <end position="43"/>
    </location>
</feature>
<evidence type="ECO:0000256" key="6">
    <source>
        <dbReference type="SAM" id="Phobius"/>
    </source>
</evidence>
<dbReference type="PIRSF" id="PIRSF035875">
    <property type="entry name" value="RNase_BN"/>
    <property type="match status" value="1"/>
</dbReference>
<keyword evidence="4 6" id="KW-1133">Transmembrane helix</keyword>
<dbReference type="Pfam" id="PF03631">
    <property type="entry name" value="Virul_fac_BrkB"/>
    <property type="match status" value="1"/>
</dbReference>